<dbReference type="GO" id="GO:0000049">
    <property type="term" value="F:tRNA binding"/>
    <property type="evidence" value="ECO:0007669"/>
    <property type="project" value="UniProtKB-UniRule"/>
</dbReference>
<dbReference type="InterPro" id="IPR002132">
    <property type="entry name" value="Ribosomal_uL5"/>
</dbReference>
<dbReference type="EMBL" id="PDEP01000020">
    <property type="protein sequence ID" value="PEN04772.1"/>
    <property type="molecule type" value="Genomic_DNA"/>
</dbReference>
<dbReference type="GO" id="GO:0005840">
    <property type="term" value="C:ribosome"/>
    <property type="evidence" value="ECO:0007669"/>
    <property type="project" value="UniProtKB-KW"/>
</dbReference>
<proteinExistence type="inferred from homology"/>
<evidence type="ECO:0000256" key="5">
    <source>
        <dbReference type="HAMAP-Rule" id="MF_01333"/>
    </source>
</evidence>
<name>A0A2H3P1Q7_9BACT</name>
<keyword evidence="5" id="KW-0694">RNA-binding</keyword>
<evidence type="ECO:0000256" key="6">
    <source>
        <dbReference type="RuleBase" id="RU003930"/>
    </source>
</evidence>
<evidence type="ECO:0000259" key="8">
    <source>
        <dbReference type="Pfam" id="PF00673"/>
    </source>
</evidence>
<keyword evidence="2 5" id="KW-0689">Ribosomal protein</keyword>
<evidence type="ECO:0000256" key="1">
    <source>
        <dbReference type="ARBA" id="ARBA00008553"/>
    </source>
</evidence>
<evidence type="ECO:0000256" key="3">
    <source>
        <dbReference type="ARBA" id="ARBA00023274"/>
    </source>
</evidence>
<dbReference type="GO" id="GO:0003735">
    <property type="term" value="F:structural constituent of ribosome"/>
    <property type="evidence" value="ECO:0007669"/>
    <property type="project" value="InterPro"/>
</dbReference>
<dbReference type="InterPro" id="IPR031310">
    <property type="entry name" value="Ribosomal_uL5_N"/>
</dbReference>
<dbReference type="Pfam" id="PF00673">
    <property type="entry name" value="Ribosomal_L5_C"/>
    <property type="match status" value="1"/>
</dbReference>
<evidence type="ECO:0000256" key="2">
    <source>
        <dbReference type="ARBA" id="ARBA00022980"/>
    </source>
</evidence>
<keyword evidence="10" id="KW-1185">Reference proteome</keyword>
<comment type="similarity">
    <text evidence="1 5 6">Belongs to the universal ribosomal protein uL5 family.</text>
</comment>
<organism evidence="9 10">
    <name type="scientific">Longimonas halophila</name>
    <dbReference type="NCBI Taxonomy" id="1469170"/>
    <lineage>
        <taxon>Bacteria</taxon>
        <taxon>Pseudomonadati</taxon>
        <taxon>Rhodothermota</taxon>
        <taxon>Rhodothermia</taxon>
        <taxon>Rhodothermales</taxon>
        <taxon>Salisaetaceae</taxon>
        <taxon>Longimonas</taxon>
    </lineage>
</organism>
<evidence type="ECO:0000259" key="7">
    <source>
        <dbReference type="Pfam" id="PF00281"/>
    </source>
</evidence>
<dbReference type="Gene3D" id="3.30.1440.10">
    <property type="match status" value="1"/>
</dbReference>
<dbReference type="RefSeq" id="WP_098063364.1">
    <property type="nucleotide sequence ID" value="NZ_PDEP01000020.1"/>
</dbReference>
<sequence length="191" mass="21252">MANPPRLKKTYQDDVLPDLMEQFGYDNVMRAPRLSKICINKGVGEAAETPKLLDDAIEELRAITGQHPEVTRAKKSISNFGIREGVPVGARTTLRDAYMYEFFDRLVTLALPNVRDFQGVPDRSFDGQGNYTLGINDQTIFPEISVDDVDRVSGMDVTFVTSAETDEEAYALLKGLGMPFVRREDDEAVAA</sequence>
<reference evidence="9 10" key="1">
    <citation type="submission" date="2017-10" db="EMBL/GenBank/DDBJ databases">
        <title>Draft genome of Longimonas halophila.</title>
        <authorList>
            <person name="Goh K.M."/>
            <person name="Shamsir M.S."/>
            <person name="Lim S.W."/>
        </authorList>
    </citation>
    <scope>NUCLEOTIDE SEQUENCE [LARGE SCALE GENOMIC DNA]</scope>
    <source>
        <strain evidence="9 10">KCTC 42399</strain>
    </source>
</reference>
<evidence type="ECO:0000256" key="4">
    <source>
        <dbReference type="ARBA" id="ARBA00035245"/>
    </source>
</evidence>
<gene>
    <name evidence="5" type="primary">rplE</name>
    <name evidence="9" type="ORF">CRI93_14490</name>
</gene>
<keyword evidence="5" id="KW-0820">tRNA-binding</keyword>
<evidence type="ECO:0000313" key="9">
    <source>
        <dbReference type="EMBL" id="PEN04772.1"/>
    </source>
</evidence>
<dbReference type="Pfam" id="PF00281">
    <property type="entry name" value="Ribosomal_L5"/>
    <property type="match status" value="1"/>
</dbReference>
<comment type="subunit">
    <text evidence="5">Part of the 50S ribosomal subunit; part of the 5S rRNA/L5/L18/L25 subcomplex. Contacts the 5S rRNA and the P site tRNA. Forms a bridge to the 30S subunit in the 70S ribosome.</text>
</comment>
<comment type="function">
    <text evidence="5">This is 1 of the proteins that bind and probably mediate the attachment of the 5S RNA into the large ribosomal subunit, where it forms part of the central protuberance. In the 70S ribosome it contacts protein S13 of the 30S subunit (bridge B1b), connecting the 2 subunits; this bridge is implicated in subunit movement. Contacts the P site tRNA; the 5S rRNA and some of its associated proteins might help stabilize positioning of ribosome-bound tRNAs.</text>
</comment>
<dbReference type="OrthoDB" id="9806626at2"/>
<evidence type="ECO:0000313" key="10">
    <source>
        <dbReference type="Proteomes" id="UP000221024"/>
    </source>
</evidence>
<comment type="caution">
    <text evidence="9">The sequence shown here is derived from an EMBL/GenBank/DDBJ whole genome shotgun (WGS) entry which is preliminary data.</text>
</comment>
<dbReference type="HAMAP" id="MF_01333_B">
    <property type="entry name" value="Ribosomal_uL5_B"/>
    <property type="match status" value="1"/>
</dbReference>
<keyword evidence="3 5" id="KW-0687">Ribonucleoprotein</keyword>
<dbReference type="GO" id="GO:0019843">
    <property type="term" value="F:rRNA binding"/>
    <property type="evidence" value="ECO:0007669"/>
    <property type="project" value="UniProtKB-UniRule"/>
</dbReference>
<dbReference type="Proteomes" id="UP000221024">
    <property type="component" value="Unassembled WGS sequence"/>
</dbReference>
<dbReference type="AlphaFoldDB" id="A0A2H3P1Q7"/>
<feature type="domain" description="Large ribosomal subunit protein uL5 C-terminal" evidence="8">
    <location>
        <begin position="87"/>
        <end position="180"/>
    </location>
</feature>
<accession>A0A2H3P1Q7</accession>
<dbReference type="GO" id="GO:0006412">
    <property type="term" value="P:translation"/>
    <property type="evidence" value="ECO:0007669"/>
    <property type="project" value="UniProtKB-UniRule"/>
</dbReference>
<dbReference type="NCBIfam" id="NF000585">
    <property type="entry name" value="PRK00010.1"/>
    <property type="match status" value="1"/>
</dbReference>
<dbReference type="PANTHER" id="PTHR11994">
    <property type="entry name" value="60S RIBOSOMAL PROTEIN L11-RELATED"/>
    <property type="match status" value="1"/>
</dbReference>
<dbReference type="InterPro" id="IPR031309">
    <property type="entry name" value="Ribosomal_uL5_C"/>
</dbReference>
<keyword evidence="5" id="KW-0699">rRNA-binding</keyword>
<dbReference type="PIRSF" id="PIRSF002161">
    <property type="entry name" value="Ribosomal_L5"/>
    <property type="match status" value="1"/>
</dbReference>
<protein>
    <recommendedName>
        <fullName evidence="4 5">Large ribosomal subunit protein uL5</fullName>
    </recommendedName>
</protein>
<feature type="domain" description="Large ribosomal subunit protein uL5 N-terminal" evidence="7">
    <location>
        <begin position="27"/>
        <end position="83"/>
    </location>
</feature>
<dbReference type="InterPro" id="IPR020930">
    <property type="entry name" value="Ribosomal_uL5_bac-type"/>
</dbReference>
<dbReference type="InterPro" id="IPR022803">
    <property type="entry name" value="Ribosomal_uL5_dom_sf"/>
</dbReference>
<dbReference type="FunFam" id="3.30.1440.10:FF:000001">
    <property type="entry name" value="50S ribosomal protein L5"/>
    <property type="match status" value="1"/>
</dbReference>
<dbReference type="GO" id="GO:1990904">
    <property type="term" value="C:ribonucleoprotein complex"/>
    <property type="evidence" value="ECO:0007669"/>
    <property type="project" value="UniProtKB-KW"/>
</dbReference>
<dbReference type="SUPFAM" id="SSF55282">
    <property type="entry name" value="RL5-like"/>
    <property type="match status" value="1"/>
</dbReference>